<comment type="similarity">
    <text evidence="3 7">Belongs to the flagella basal body rod proteins family.</text>
</comment>
<dbReference type="Pfam" id="PF06429">
    <property type="entry name" value="Flg_bbr_C"/>
    <property type="match status" value="1"/>
</dbReference>
<dbReference type="NCBIfam" id="TIGR02492">
    <property type="entry name" value="flgK_ends"/>
    <property type="match status" value="1"/>
</dbReference>
<evidence type="ECO:0000256" key="5">
    <source>
        <dbReference type="ARBA" id="ARBA00022525"/>
    </source>
</evidence>
<dbReference type="GO" id="GO:0044780">
    <property type="term" value="P:bacterial-type flagellum assembly"/>
    <property type="evidence" value="ECO:0007669"/>
    <property type="project" value="InterPro"/>
</dbReference>
<name>A0A2K9DYM8_9FIRM</name>
<dbReference type="InterPro" id="IPR010930">
    <property type="entry name" value="Flg_bb/hook_C_dom"/>
</dbReference>
<keyword evidence="11" id="KW-1185">Reference proteome</keyword>
<dbReference type="KEGG" id="hsc:HVS_01415"/>
<evidence type="ECO:0000256" key="1">
    <source>
        <dbReference type="ARBA" id="ARBA00004365"/>
    </source>
</evidence>
<feature type="domain" description="Flagellar basal-body/hook protein C-terminal" evidence="8">
    <location>
        <begin position="443"/>
        <end position="482"/>
    </location>
</feature>
<dbReference type="GO" id="GO:0005198">
    <property type="term" value="F:structural molecule activity"/>
    <property type="evidence" value="ECO:0007669"/>
    <property type="project" value="UniProtKB-UniRule"/>
</dbReference>
<dbReference type="EMBL" id="CP025197">
    <property type="protein sequence ID" value="AUG56249.1"/>
    <property type="molecule type" value="Genomic_DNA"/>
</dbReference>
<organism evidence="10 11">
    <name type="scientific">Acetivibrio saccincola</name>
    <dbReference type="NCBI Taxonomy" id="1677857"/>
    <lineage>
        <taxon>Bacteria</taxon>
        <taxon>Bacillati</taxon>
        <taxon>Bacillota</taxon>
        <taxon>Clostridia</taxon>
        <taxon>Eubacteriales</taxon>
        <taxon>Oscillospiraceae</taxon>
        <taxon>Acetivibrio</taxon>
    </lineage>
</organism>
<evidence type="ECO:0000259" key="8">
    <source>
        <dbReference type="Pfam" id="PF06429"/>
    </source>
</evidence>
<dbReference type="RefSeq" id="WP_101298670.1">
    <property type="nucleotide sequence ID" value="NZ_CP025197.1"/>
</dbReference>
<dbReference type="GO" id="GO:0009424">
    <property type="term" value="C:bacterial-type flagellum hook"/>
    <property type="evidence" value="ECO:0007669"/>
    <property type="project" value="UniProtKB-UniRule"/>
</dbReference>
<evidence type="ECO:0000313" key="11">
    <source>
        <dbReference type="Proteomes" id="UP000233534"/>
    </source>
</evidence>
<reference evidence="10 11" key="1">
    <citation type="submission" date="2017-12" db="EMBL/GenBank/DDBJ databases">
        <title>Complete genome sequence of Herbivorax saccincola GGR1, a novel Cellulosome-producing hydrolytic bacterium in a thermophilic biogas plant, established by Illumina and Nanopore MinION sequencing.</title>
        <authorList>
            <person name="Pechtl A."/>
            <person name="Ruckert C."/>
            <person name="Koeck D.E."/>
            <person name="Maus I."/>
            <person name="Winkler A."/>
            <person name="Kalinowski J."/>
            <person name="Puhler A."/>
            <person name="Schwarz W.W."/>
            <person name="Zverlov V.V."/>
            <person name="Schluter A."/>
            <person name="Liebl W."/>
        </authorList>
    </citation>
    <scope>NUCLEOTIDE SEQUENCE [LARGE SCALE GENOMIC DNA]</scope>
    <source>
        <strain evidence="11">SR1</strain>
    </source>
</reference>
<protein>
    <recommendedName>
        <fullName evidence="4 7">Flagellar hook-associated protein 1</fullName>
        <shortName evidence="7">HAP1</shortName>
    </recommendedName>
</protein>
<comment type="subcellular location">
    <subcellularLocation>
        <location evidence="1 7">Bacterial flagellum</location>
    </subcellularLocation>
    <subcellularLocation>
        <location evidence="2 7">Secreted</location>
    </subcellularLocation>
</comment>
<dbReference type="SUPFAM" id="SSF64518">
    <property type="entry name" value="Phase 1 flagellin"/>
    <property type="match status" value="1"/>
</dbReference>
<dbReference type="PRINTS" id="PR01005">
    <property type="entry name" value="FLGHOOKAP1"/>
</dbReference>
<sequence length="489" mass="54582">MSAGFGAFEIARSGMNVNERGLFSTGHNISNVNTPGYSRQQSVIATGPYIGVSGGKYQIGLGASIQETRQIRHMFLDNIYRQESTILGYWETRAKTFNDIEAILAEPLGSGLQEVLNQFWDSWQELSKDPSSLTARALVRQRAESLVYNINHVGMQLDRLQHDLNSELQVRIEEVNDITRQIARLNVEILKVESTNDRANDYRDQRNVLLDRLSKLINIDVTEMQDGQLAVTCGGYFLVYKGDNTNICAKEKEPGDIFFTPMLEDPEGIELPVKSGIIKGLLESRGEYIHPETPIQYEDFNSLDIVSNLKKRLDYLVNTIVKEINDLHKSGRTLGNTSDGEDFFAPINPAYPIRMGNIKLNDTLLDLNNIVASANGDSGDNTISLQIANLRQLALIQDDKGLLTFDSYYQSIILGVGNGGSEAIRISENQNMLVVSAESQRQSIMGVSLDEEMSNMLKYQFGYSASARVMNVLDEMIDTIVNRMGITGR</sequence>
<evidence type="ECO:0000256" key="6">
    <source>
        <dbReference type="ARBA" id="ARBA00023143"/>
    </source>
</evidence>
<evidence type="ECO:0000256" key="4">
    <source>
        <dbReference type="ARBA" id="ARBA00016244"/>
    </source>
</evidence>
<dbReference type="PANTHER" id="PTHR30033:SF1">
    <property type="entry name" value="FLAGELLAR HOOK-ASSOCIATED PROTEIN 1"/>
    <property type="match status" value="1"/>
</dbReference>
<evidence type="ECO:0000256" key="2">
    <source>
        <dbReference type="ARBA" id="ARBA00004613"/>
    </source>
</evidence>
<evidence type="ECO:0000259" key="9">
    <source>
        <dbReference type="Pfam" id="PF22638"/>
    </source>
</evidence>
<feature type="domain" description="Flagellar hook-associated protein FlgK helical" evidence="9">
    <location>
        <begin position="98"/>
        <end position="344"/>
    </location>
</feature>
<gene>
    <name evidence="10" type="primary">flgK1</name>
    <name evidence="7" type="synonym">flgK</name>
    <name evidence="10" type="ORF">HVS_01415</name>
</gene>
<dbReference type="Proteomes" id="UP000233534">
    <property type="component" value="Chromosome"/>
</dbReference>
<keyword evidence="10" id="KW-0966">Cell projection</keyword>
<keyword evidence="5 7" id="KW-0964">Secreted</keyword>
<evidence type="ECO:0000256" key="7">
    <source>
        <dbReference type="RuleBase" id="RU362065"/>
    </source>
</evidence>
<dbReference type="GO" id="GO:0005576">
    <property type="term" value="C:extracellular region"/>
    <property type="evidence" value="ECO:0007669"/>
    <property type="project" value="UniProtKB-SubCell"/>
</dbReference>
<dbReference type="InterPro" id="IPR002371">
    <property type="entry name" value="FlgK"/>
</dbReference>
<dbReference type="AlphaFoldDB" id="A0A2K9DYM8"/>
<keyword evidence="10" id="KW-0969">Cilium</keyword>
<dbReference type="InterPro" id="IPR053927">
    <property type="entry name" value="FlgK_helical"/>
</dbReference>
<dbReference type="Pfam" id="PF22638">
    <property type="entry name" value="FlgK_D1"/>
    <property type="match status" value="1"/>
</dbReference>
<proteinExistence type="inferred from homology"/>
<keyword evidence="10" id="KW-0282">Flagellum</keyword>
<keyword evidence="6 7" id="KW-0975">Bacterial flagellum</keyword>
<accession>A0A2K9DYM8</accession>
<evidence type="ECO:0000313" key="10">
    <source>
        <dbReference type="EMBL" id="AUG56249.1"/>
    </source>
</evidence>
<evidence type="ECO:0000256" key="3">
    <source>
        <dbReference type="ARBA" id="ARBA00009677"/>
    </source>
</evidence>
<dbReference type="PANTHER" id="PTHR30033">
    <property type="entry name" value="FLAGELLAR HOOK-ASSOCIATED PROTEIN 1"/>
    <property type="match status" value="1"/>
</dbReference>